<feature type="compositionally biased region" description="Polar residues" evidence="1">
    <location>
        <begin position="257"/>
        <end position="268"/>
    </location>
</feature>
<accession>A0A5M9JUF5</accession>
<feature type="compositionally biased region" description="Polar residues" evidence="1">
    <location>
        <begin position="181"/>
        <end position="202"/>
    </location>
</feature>
<dbReference type="VEuPathDB" id="FungiDB:MFRU_028g00170"/>
<feature type="compositionally biased region" description="Basic residues" evidence="1">
    <location>
        <begin position="7"/>
        <end position="16"/>
    </location>
</feature>
<reference evidence="2 3" key="1">
    <citation type="submission" date="2019-06" db="EMBL/GenBank/DDBJ databases">
        <title>Genome Sequence of the Brown Rot Fungal Pathogen Monilinia fructicola.</title>
        <authorList>
            <person name="De Miccolis Angelini R.M."/>
            <person name="Landi L."/>
            <person name="Abate D."/>
            <person name="Pollastro S."/>
            <person name="Romanazzi G."/>
            <person name="Faretra F."/>
        </authorList>
    </citation>
    <scope>NUCLEOTIDE SEQUENCE [LARGE SCALE GENOMIC DNA]</scope>
    <source>
        <strain evidence="2 3">Mfrc123</strain>
    </source>
</reference>
<feature type="region of interest" description="Disordered" evidence="1">
    <location>
        <begin position="1"/>
        <end position="37"/>
    </location>
</feature>
<protein>
    <submittedName>
        <fullName evidence="2">Uncharacterized protein</fullName>
    </submittedName>
</protein>
<comment type="caution">
    <text evidence="2">The sequence shown here is derived from an EMBL/GenBank/DDBJ whole genome shotgun (WGS) entry which is preliminary data.</text>
</comment>
<feature type="compositionally biased region" description="Basic residues" evidence="1">
    <location>
        <begin position="166"/>
        <end position="180"/>
    </location>
</feature>
<organism evidence="2 3">
    <name type="scientific">Monilinia fructicola</name>
    <name type="common">Brown rot fungus</name>
    <name type="synonym">Ciboria fructicola</name>
    <dbReference type="NCBI Taxonomy" id="38448"/>
    <lineage>
        <taxon>Eukaryota</taxon>
        <taxon>Fungi</taxon>
        <taxon>Dikarya</taxon>
        <taxon>Ascomycota</taxon>
        <taxon>Pezizomycotina</taxon>
        <taxon>Leotiomycetes</taxon>
        <taxon>Helotiales</taxon>
        <taxon>Sclerotiniaceae</taxon>
        <taxon>Monilinia</taxon>
    </lineage>
</organism>
<dbReference type="Proteomes" id="UP000322873">
    <property type="component" value="Unassembled WGS sequence"/>
</dbReference>
<gene>
    <name evidence="2" type="ORF">EYC84_002876</name>
</gene>
<dbReference type="AlphaFoldDB" id="A0A5M9JUF5"/>
<keyword evidence="3" id="KW-1185">Reference proteome</keyword>
<proteinExistence type="predicted"/>
<evidence type="ECO:0000313" key="3">
    <source>
        <dbReference type="Proteomes" id="UP000322873"/>
    </source>
</evidence>
<sequence>MQSHFSPSKKLRKRKRDERNHKQARVREKAEQIASAEPSRVVKDCPIRKYKGAMRDSQCTNKSKCVKIYPRERFCRVQIDEDGELCTTNHQYKQTNALLLHLRKVHKEEVHFHSVQGVPNTAMKNAAYKHFKAVYAYIQQNTKEKDKNIETNDSINESSKNSLHSKSSKRKPPTRHKLNKSRQQQHAESPILSSGDQTQESGPSEPEIPASPQDNIPIPLEIDSESTSKRSENVLTSQPTDPSTTTTSSTLIPHSTIQLSQSAPNPISKTLEKQKK</sequence>
<evidence type="ECO:0000256" key="1">
    <source>
        <dbReference type="SAM" id="MobiDB-lite"/>
    </source>
</evidence>
<evidence type="ECO:0000313" key="2">
    <source>
        <dbReference type="EMBL" id="KAA8572250.1"/>
    </source>
</evidence>
<name>A0A5M9JUF5_MONFR</name>
<feature type="region of interest" description="Disordered" evidence="1">
    <location>
        <begin position="147"/>
        <end position="276"/>
    </location>
</feature>
<dbReference type="EMBL" id="VICG01000004">
    <property type="protein sequence ID" value="KAA8572250.1"/>
    <property type="molecule type" value="Genomic_DNA"/>
</dbReference>
<dbReference type="VEuPathDB" id="FungiDB:MFRU_038g00020"/>
<feature type="compositionally biased region" description="Low complexity" evidence="1">
    <location>
        <begin position="236"/>
        <end position="256"/>
    </location>
</feature>
<feature type="compositionally biased region" description="Basic and acidic residues" evidence="1">
    <location>
        <begin position="17"/>
        <end position="31"/>
    </location>
</feature>